<organism evidence="2 3">
    <name type="scientific">Bacteroides helcogenes (strain ATCC 35417 / DSM 20613 / JCM 6297 / CCUG 15421 / P 36-108)</name>
    <dbReference type="NCBI Taxonomy" id="693979"/>
    <lineage>
        <taxon>Bacteria</taxon>
        <taxon>Pseudomonadati</taxon>
        <taxon>Bacteroidota</taxon>
        <taxon>Bacteroidia</taxon>
        <taxon>Bacteroidales</taxon>
        <taxon>Bacteroidaceae</taxon>
        <taxon>Bacteroides</taxon>
    </lineage>
</organism>
<reference key="1">
    <citation type="submission" date="2010-11" db="EMBL/GenBank/DDBJ databases">
        <title>The complete genome of Bacteroides helcogenes P 36-108.</title>
        <authorList>
            <consortium name="US DOE Joint Genome Institute (JGI-PGF)"/>
            <person name="Lucas S."/>
            <person name="Copeland A."/>
            <person name="Lapidus A."/>
            <person name="Bruce D."/>
            <person name="Goodwin L."/>
            <person name="Pitluck S."/>
            <person name="Kyrpides N."/>
            <person name="Mavromatis K."/>
            <person name="Ivanova N."/>
            <person name="Zeytun A."/>
            <person name="Brettin T."/>
            <person name="Detter J.C."/>
            <person name="Tapia R."/>
            <person name="Han C."/>
            <person name="Land M."/>
            <person name="Hauser L."/>
            <person name="Markowitz V."/>
            <person name="Cheng J.-F."/>
            <person name="Hugenholtz P."/>
            <person name="Woyke T."/>
            <person name="Wu D."/>
            <person name="Gronow S."/>
            <person name="Wellnitz S."/>
            <person name="Brambilla E."/>
            <person name="Klenk H.-P."/>
            <person name="Eisen J.A."/>
        </authorList>
    </citation>
    <scope>NUCLEOTIDE SEQUENCE</scope>
    <source>
        <strain>P 36-108</strain>
    </source>
</reference>
<dbReference type="RefSeq" id="WP_013546087.1">
    <property type="nucleotide sequence ID" value="NC_014933.1"/>
</dbReference>
<protein>
    <submittedName>
        <fullName evidence="2">Uncharacterized protein</fullName>
    </submittedName>
</protein>
<feature type="transmembrane region" description="Helical" evidence="1">
    <location>
        <begin position="183"/>
        <end position="204"/>
    </location>
</feature>
<feature type="transmembrane region" description="Helical" evidence="1">
    <location>
        <begin position="21"/>
        <end position="38"/>
    </location>
</feature>
<dbReference type="OrthoDB" id="9788724at2"/>
<feature type="transmembrane region" description="Helical" evidence="1">
    <location>
        <begin position="58"/>
        <end position="79"/>
    </location>
</feature>
<evidence type="ECO:0000313" key="2">
    <source>
        <dbReference type="EMBL" id="ADV42471.1"/>
    </source>
</evidence>
<dbReference type="KEGG" id="bhl:Bache_0445"/>
<keyword evidence="1" id="KW-0812">Transmembrane</keyword>
<accession>E6SVG1</accession>
<dbReference type="eggNOG" id="COG4299">
    <property type="taxonomic scope" value="Bacteria"/>
</dbReference>
<feature type="transmembrane region" description="Helical" evidence="1">
    <location>
        <begin position="345"/>
        <end position="367"/>
    </location>
</feature>
<feature type="transmembrane region" description="Helical" evidence="1">
    <location>
        <begin position="91"/>
        <end position="111"/>
    </location>
</feature>
<sequence>MNNPTNVNTSATYSRRNLAIDMLRALTMFTMIFVNDFWKVHDIPRWLEHAGYGEDFMGLADVVFPCFLFAVGMSIPYAIERRYAKGFSAESTLGHIFLRTFALLVMGAFITNSEYRLSPEVPYPIGVYWFLMAIGFIGVWNRYHEAVSRRRKSLFCACKTAGVLVLLYLSLTFRNPDGGVFSASWGILGAIGWTYLVCALVYIFCRDRLRCLLSVCGAFILICLLDTPLREAFGGESILAFPDRNFYRGMLNILHIGNGALPAFTMGGIILSVVSARYADKSERWKLWSTAGTTAVLLLAGVAAHQFWIVSKIGATPPWVFWVLALSVLLYGLLNCLAARNLTGWFVLIRPAGTATLTTYLIPYVFYGFADVTGVILPDWFTHGVMALVNCTCFAFAVIGVTWAMEKLHVKLKI</sequence>
<keyword evidence="3" id="KW-1185">Reference proteome</keyword>
<evidence type="ECO:0000313" key="3">
    <source>
        <dbReference type="Proteomes" id="UP000008630"/>
    </source>
</evidence>
<feature type="transmembrane region" description="Helical" evidence="1">
    <location>
        <begin position="211"/>
        <end position="229"/>
    </location>
</feature>
<dbReference type="STRING" id="693979.Bache_0445"/>
<keyword evidence="1" id="KW-1133">Transmembrane helix</keyword>
<evidence type="ECO:0000256" key="1">
    <source>
        <dbReference type="SAM" id="Phobius"/>
    </source>
</evidence>
<feature type="transmembrane region" description="Helical" evidence="1">
    <location>
        <begin position="249"/>
        <end position="275"/>
    </location>
</feature>
<gene>
    <name evidence="2" type="ordered locus">Bache_0445</name>
</gene>
<feature type="transmembrane region" description="Helical" evidence="1">
    <location>
        <begin position="123"/>
        <end position="141"/>
    </location>
</feature>
<dbReference type="PATRIC" id="fig|693979.3.peg.478"/>
<dbReference type="AlphaFoldDB" id="E6SVG1"/>
<feature type="transmembrane region" description="Helical" evidence="1">
    <location>
        <begin position="319"/>
        <end position="338"/>
    </location>
</feature>
<keyword evidence="1" id="KW-0472">Membrane</keyword>
<dbReference type="Proteomes" id="UP000008630">
    <property type="component" value="Chromosome"/>
</dbReference>
<feature type="transmembrane region" description="Helical" evidence="1">
    <location>
        <begin position="387"/>
        <end position="405"/>
    </location>
</feature>
<dbReference type="EMBL" id="CP002352">
    <property type="protein sequence ID" value="ADV42471.1"/>
    <property type="molecule type" value="Genomic_DNA"/>
</dbReference>
<name>E6SVG1_BACT6</name>
<feature type="transmembrane region" description="Helical" evidence="1">
    <location>
        <begin position="287"/>
        <end position="307"/>
    </location>
</feature>
<dbReference type="PANTHER" id="PTHR31061">
    <property type="entry name" value="LD22376P"/>
    <property type="match status" value="1"/>
</dbReference>
<reference evidence="2 3" key="2">
    <citation type="journal article" date="2011" name="Stand. Genomic Sci.">
        <title>Complete genome sequence of Bacteroides helcogenes type strain (P 36-108).</title>
        <authorList>
            <person name="Pati A."/>
            <person name="Gronow S."/>
            <person name="Zeytun A."/>
            <person name="Lapidus A."/>
            <person name="Nolan M."/>
            <person name="Hammon N."/>
            <person name="Deshpande S."/>
            <person name="Cheng J.F."/>
            <person name="Tapia R."/>
            <person name="Han C."/>
            <person name="Goodwin L."/>
            <person name="Pitluck S."/>
            <person name="Liolios K."/>
            <person name="Pagani I."/>
            <person name="Ivanova N."/>
            <person name="Mavromatis K."/>
            <person name="Chen A."/>
            <person name="Palaniappan K."/>
            <person name="Land M."/>
            <person name="Hauser L."/>
            <person name="Chang Y.J."/>
            <person name="Jeffries C.D."/>
            <person name="Detter J.C."/>
            <person name="Brambilla E."/>
            <person name="Rohde M."/>
            <person name="Goker M."/>
            <person name="Woyke T."/>
            <person name="Bristow J."/>
            <person name="Eisen J.A."/>
            <person name="Markowitz V."/>
            <person name="Hugenholtz P."/>
            <person name="Kyrpides N.C."/>
            <person name="Klenk H.P."/>
            <person name="Lucas S."/>
        </authorList>
    </citation>
    <scope>NUCLEOTIDE SEQUENCE [LARGE SCALE GENOMIC DNA]</scope>
    <source>
        <strain evidence="3">ATCC 35417 / DSM 20613 / JCM 6297 / CCUG 15421 / P 36-108</strain>
    </source>
</reference>
<feature type="transmembrane region" description="Helical" evidence="1">
    <location>
        <begin position="153"/>
        <end position="171"/>
    </location>
</feature>
<dbReference type="HOGENOM" id="CLU_056548_0_0_10"/>
<proteinExistence type="predicted"/>
<dbReference type="PANTHER" id="PTHR31061:SF24">
    <property type="entry name" value="LD22376P"/>
    <property type="match status" value="1"/>
</dbReference>